<gene>
    <name evidence="3" type="ORF">ASZ90_001540</name>
</gene>
<dbReference type="PANTHER" id="PTHR44591:SF3">
    <property type="entry name" value="RESPONSE REGULATORY DOMAIN-CONTAINING PROTEIN"/>
    <property type="match status" value="1"/>
</dbReference>
<dbReference type="Pfam" id="PF00072">
    <property type="entry name" value="Response_reg"/>
    <property type="match status" value="1"/>
</dbReference>
<dbReference type="SUPFAM" id="SSF52172">
    <property type="entry name" value="CheY-like"/>
    <property type="match status" value="1"/>
</dbReference>
<evidence type="ECO:0000313" key="3">
    <source>
        <dbReference type="EMBL" id="KUG28578.1"/>
    </source>
</evidence>
<dbReference type="InterPro" id="IPR050595">
    <property type="entry name" value="Bact_response_regulator"/>
</dbReference>
<feature type="domain" description="Response regulatory" evidence="2">
    <location>
        <begin position="5"/>
        <end position="122"/>
    </location>
</feature>
<comment type="caution">
    <text evidence="3">The sequence shown here is derived from an EMBL/GenBank/DDBJ whole genome shotgun (WGS) entry which is preliminary data.</text>
</comment>
<proteinExistence type="predicted"/>
<dbReference type="PROSITE" id="PS50110">
    <property type="entry name" value="RESPONSE_REGULATORY"/>
    <property type="match status" value="1"/>
</dbReference>
<reference evidence="3" key="1">
    <citation type="journal article" date="2015" name="Proc. Natl. Acad. Sci. U.S.A.">
        <title>Networks of energetic and metabolic interactions define dynamics in microbial communities.</title>
        <authorList>
            <person name="Embree M."/>
            <person name="Liu J.K."/>
            <person name="Al-Bassam M.M."/>
            <person name="Zengler K."/>
        </authorList>
    </citation>
    <scope>NUCLEOTIDE SEQUENCE</scope>
</reference>
<organism evidence="3">
    <name type="scientific">hydrocarbon metagenome</name>
    <dbReference type="NCBI Taxonomy" id="938273"/>
    <lineage>
        <taxon>unclassified sequences</taxon>
        <taxon>metagenomes</taxon>
        <taxon>ecological metagenomes</taxon>
    </lineage>
</organism>
<dbReference type="SMART" id="SM00448">
    <property type="entry name" value="REC"/>
    <property type="match status" value="1"/>
</dbReference>
<dbReference type="Gene3D" id="3.40.50.2300">
    <property type="match status" value="1"/>
</dbReference>
<dbReference type="GO" id="GO:0000160">
    <property type="term" value="P:phosphorelay signal transduction system"/>
    <property type="evidence" value="ECO:0007669"/>
    <property type="project" value="InterPro"/>
</dbReference>
<dbReference type="AlphaFoldDB" id="A0A0W8G6C1"/>
<evidence type="ECO:0000256" key="1">
    <source>
        <dbReference type="ARBA" id="ARBA00022553"/>
    </source>
</evidence>
<name>A0A0W8G6C1_9ZZZZ</name>
<keyword evidence="1" id="KW-0597">Phosphoprotein</keyword>
<evidence type="ECO:0000259" key="2">
    <source>
        <dbReference type="PROSITE" id="PS50110"/>
    </source>
</evidence>
<dbReference type="PANTHER" id="PTHR44591">
    <property type="entry name" value="STRESS RESPONSE REGULATOR PROTEIN 1"/>
    <property type="match status" value="1"/>
</dbReference>
<sequence>MALPHILILDDEERIRDLLTQYLEDFDEFVVRGAHSGEQALELLAGEPADLAVVDMRLPGMSGTQFIREARARGACRHFLVHTGSVDMVISSELSELGLTSRDMFFKPAGADAILARIRERLARGDA</sequence>
<accession>A0A0W8G6C1</accession>
<protein>
    <submittedName>
        <fullName evidence="3">Response regulator</fullName>
    </submittedName>
</protein>
<dbReference type="InterPro" id="IPR001789">
    <property type="entry name" value="Sig_transdc_resp-reg_receiver"/>
</dbReference>
<dbReference type="InterPro" id="IPR011006">
    <property type="entry name" value="CheY-like_superfamily"/>
</dbReference>
<dbReference type="EMBL" id="LNQE01000204">
    <property type="protein sequence ID" value="KUG28578.1"/>
    <property type="molecule type" value="Genomic_DNA"/>
</dbReference>